<evidence type="ECO:0000313" key="2">
    <source>
        <dbReference type="EMBL" id="GGA69493.1"/>
    </source>
</evidence>
<protein>
    <recommendedName>
        <fullName evidence="1">DUF559 domain-containing protein</fullName>
    </recommendedName>
</protein>
<dbReference type="PANTHER" id="PTHR35810">
    <property type="entry name" value="CYTOPLASMIC PROTEIN-RELATED"/>
    <property type="match status" value="1"/>
</dbReference>
<dbReference type="EMBL" id="BMEY01000005">
    <property type="protein sequence ID" value="GGA69493.1"/>
    <property type="molecule type" value="Genomic_DNA"/>
</dbReference>
<reference evidence="2" key="2">
    <citation type="submission" date="2020-09" db="EMBL/GenBank/DDBJ databases">
        <authorList>
            <person name="Sun Q."/>
            <person name="Zhou Y."/>
        </authorList>
    </citation>
    <scope>NUCLEOTIDE SEQUENCE</scope>
    <source>
        <strain evidence="2">CGMCC 1.12408</strain>
    </source>
</reference>
<gene>
    <name evidence="2" type="ORF">GCM10008025_11800</name>
</gene>
<accession>A0A916RVV5</accession>
<comment type="caution">
    <text evidence="2">The sequence shown here is derived from an EMBL/GenBank/DDBJ whole genome shotgun (WGS) entry which is preliminary data.</text>
</comment>
<organism evidence="2 3">
    <name type="scientific">Ornithinibacillus halotolerans</name>
    <dbReference type="NCBI Taxonomy" id="1274357"/>
    <lineage>
        <taxon>Bacteria</taxon>
        <taxon>Bacillati</taxon>
        <taxon>Bacillota</taxon>
        <taxon>Bacilli</taxon>
        <taxon>Bacillales</taxon>
        <taxon>Bacillaceae</taxon>
        <taxon>Ornithinibacillus</taxon>
    </lineage>
</organism>
<dbReference type="Gene3D" id="3.40.960.10">
    <property type="entry name" value="VSR Endonuclease"/>
    <property type="match status" value="1"/>
</dbReference>
<dbReference type="AlphaFoldDB" id="A0A916RVV5"/>
<dbReference type="Pfam" id="PF04480">
    <property type="entry name" value="DUF559"/>
    <property type="match status" value="1"/>
</dbReference>
<dbReference type="PANTHER" id="PTHR35810:SF1">
    <property type="entry name" value="CYTOPLASMIC PROTEIN"/>
    <property type="match status" value="1"/>
</dbReference>
<feature type="domain" description="DUF559" evidence="1">
    <location>
        <begin position="126"/>
        <end position="214"/>
    </location>
</feature>
<reference evidence="2" key="1">
    <citation type="journal article" date="2014" name="Int. J. Syst. Evol. Microbiol.">
        <title>Complete genome sequence of Corynebacterium casei LMG S-19264T (=DSM 44701T), isolated from a smear-ripened cheese.</title>
        <authorList>
            <consortium name="US DOE Joint Genome Institute (JGI-PGF)"/>
            <person name="Walter F."/>
            <person name="Albersmeier A."/>
            <person name="Kalinowski J."/>
            <person name="Ruckert C."/>
        </authorList>
    </citation>
    <scope>NUCLEOTIDE SEQUENCE</scope>
    <source>
        <strain evidence="2">CGMCC 1.12408</strain>
    </source>
</reference>
<sequence>MLNNIKTLIYQPEGRDTSVEVKIADETVWMTQKAIAALYQTTPQNITIHLKNISRILDLLQDTKYYIVQNKEGTRKVKRKVLHYNLDTVFNIAIRGQYFEEFNNLINFAQTNGVKKEFLVFVPIKERRFGEMLKNSLEGIVDIYDQYKVDNYIVDFYIPQLELVIEYDEKHHKEQIKDDKIRQEYIEEKLGVQFIRVNEGKELQGLNQVIKLLLKNEH</sequence>
<dbReference type="InterPro" id="IPR007569">
    <property type="entry name" value="DUF559"/>
</dbReference>
<keyword evidence="3" id="KW-1185">Reference proteome</keyword>
<evidence type="ECO:0000313" key="3">
    <source>
        <dbReference type="Proteomes" id="UP000613512"/>
    </source>
</evidence>
<name>A0A916RVV5_9BACI</name>
<dbReference type="RefSeq" id="WP_188383779.1">
    <property type="nucleotide sequence ID" value="NZ_BMEY01000005.1"/>
</dbReference>
<proteinExistence type="predicted"/>
<evidence type="ECO:0000259" key="1">
    <source>
        <dbReference type="Pfam" id="PF04480"/>
    </source>
</evidence>
<dbReference type="Proteomes" id="UP000613512">
    <property type="component" value="Unassembled WGS sequence"/>
</dbReference>